<feature type="chain" id="PRO_5014888986" evidence="1">
    <location>
        <begin position="23"/>
        <end position="124"/>
    </location>
</feature>
<organism evidence="2">
    <name type="scientific">Anopheles darlingi</name>
    <name type="common">Mosquito</name>
    <dbReference type="NCBI Taxonomy" id="43151"/>
    <lineage>
        <taxon>Eukaryota</taxon>
        <taxon>Metazoa</taxon>
        <taxon>Ecdysozoa</taxon>
        <taxon>Arthropoda</taxon>
        <taxon>Hexapoda</taxon>
        <taxon>Insecta</taxon>
        <taxon>Pterygota</taxon>
        <taxon>Neoptera</taxon>
        <taxon>Endopterygota</taxon>
        <taxon>Diptera</taxon>
        <taxon>Nematocera</taxon>
        <taxon>Culicoidea</taxon>
        <taxon>Culicidae</taxon>
        <taxon>Anophelinae</taxon>
        <taxon>Anopheles</taxon>
    </lineage>
</organism>
<reference evidence="2" key="1">
    <citation type="submission" date="2018-01" db="EMBL/GenBank/DDBJ databases">
        <title>An insight into the sialome of Amazonian anophelines.</title>
        <authorList>
            <person name="Ribeiro J.M."/>
            <person name="Scarpassa V."/>
            <person name="Calvo E."/>
        </authorList>
    </citation>
    <scope>NUCLEOTIDE SEQUENCE</scope>
</reference>
<evidence type="ECO:0000256" key="1">
    <source>
        <dbReference type="SAM" id="SignalP"/>
    </source>
</evidence>
<name>A0A2M4D7Q3_ANODA</name>
<dbReference type="EMBL" id="GGFL01009353">
    <property type="protein sequence ID" value="MBW73531.1"/>
    <property type="molecule type" value="Transcribed_RNA"/>
</dbReference>
<proteinExistence type="predicted"/>
<protein>
    <submittedName>
        <fullName evidence="2">Putative secreted protein</fullName>
    </submittedName>
</protein>
<feature type="signal peptide" evidence="1">
    <location>
        <begin position="1"/>
        <end position="22"/>
    </location>
</feature>
<accession>A0A2M4D7Q3</accession>
<dbReference type="AlphaFoldDB" id="A0A2M4D7Q3"/>
<keyword evidence="1" id="KW-0732">Signal</keyword>
<evidence type="ECO:0000313" key="2">
    <source>
        <dbReference type="EMBL" id="MBW73531.1"/>
    </source>
</evidence>
<sequence length="124" mass="13805">MLMVRMLMRMMMMMMLVGANHARPGMMQSVVVERSTLTTNTTGTSTAASESFLQQTVPNEPVVQRERWLKIATGSQTDLLPLQTPLGFGFHLQLDRRVVANLLLGRSRGMLRLQIVLDEGTVCG</sequence>